<dbReference type="EMBL" id="QOVW01000059">
    <property type="protein sequence ID" value="RDB36578.1"/>
    <property type="molecule type" value="Genomic_DNA"/>
</dbReference>
<evidence type="ECO:0000313" key="2">
    <source>
        <dbReference type="Proteomes" id="UP000253934"/>
    </source>
</evidence>
<keyword evidence="2" id="KW-1185">Reference proteome</keyword>
<proteinExistence type="predicted"/>
<dbReference type="AlphaFoldDB" id="A0A369KS53"/>
<organism evidence="1 2">
    <name type="scientific">Spirobacillus cienkowskii</name>
    <dbReference type="NCBI Taxonomy" id="495820"/>
    <lineage>
        <taxon>Bacteria</taxon>
        <taxon>Pseudomonadati</taxon>
        <taxon>Bdellovibrionota</taxon>
        <taxon>Oligoflexia</taxon>
        <taxon>Silvanigrellales</taxon>
        <taxon>Spirobacillus</taxon>
    </lineage>
</organism>
<accession>A0A369KS53</accession>
<evidence type="ECO:0000313" key="1">
    <source>
        <dbReference type="EMBL" id="RDB36578.1"/>
    </source>
</evidence>
<reference evidence="1" key="1">
    <citation type="submission" date="2018-04" db="EMBL/GenBank/DDBJ databases">
        <title>Draft genome sequence of the Candidatus Spirobacillus cienkowskii, a pathogen of freshwater Daphnia species, reconstructed from hemolymph metagenomic reads.</title>
        <authorList>
            <person name="Bresciani L."/>
            <person name="Lemos L.N."/>
            <person name="Wale N."/>
            <person name="Lin J.Y."/>
            <person name="Fernandes G.R."/>
            <person name="Duffy M.A."/>
            <person name="Rodrigues J.M."/>
        </authorList>
    </citation>
    <scope>NUCLEOTIDE SEQUENCE [LARGE SCALE GENOMIC DNA]</scope>
    <source>
        <strain evidence="1">Binning01</strain>
    </source>
</reference>
<dbReference type="Proteomes" id="UP000253934">
    <property type="component" value="Unassembled WGS sequence"/>
</dbReference>
<gene>
    <name evidence="1" type="ORF">DCC88_04680</name>
</gene>
<sequence length="189" mass="22419">MDEVKQNKDEDRHIRNLSQYLEKFHLATGFQNKEVAELLKMDKSYYNKIRLKKFSPISNSISILKKFASLNNKSIIQFIAEIEEIELDQNILDLNDEDWQYIIKKVFIDVGPVVRKLLIQDRIKDILDNDEKYIETLVKNFVLLLLIIDISKNEKWLNVILDLILNIHYNLEGEMPEDMNVLVQRIKKS</sequence>
<protein>
    <submittedName>
        <fullName evidence="1">Uncharacterized protein</fullName>
    </submittedName>
</protein>
<comment type="caution">
    <text evidence="1">The sequence shown here is derived from an EMBL/GenBank/DDBJ whole genome shotgun (WGS) entry which is preliminary data.</text>
</comment>
<dbReference type="RefSeq" id="WP_338637075.1">
    <property type="nucleotide sequence ID" value="NZ_CP146516.1"/>
</dbReference>
<name>A0A369KS53_9BACT</name>